<dbReference type="AlphaFoldDB" id="A0A892ZKD9"/>
<dbReference type="SUPFAM" id="SSF56954">
    <property type="entry name" value="Outer membrane efflux proteins (OEP)"/>
    <property type="match status" value="1"/>
</dbReference>
<feature type="chain" id="PRO_5034442393" evidence="2">
    <location>
        <begin position="34"/>
        <end position="468"/>
    </location>
</feature>
<sequence length="468" mass="51903">MQNTLVRKSTNMAASVAAALLLAACASSTTPYAEQQLASAHMLTPQQVAAQYQVDTAWWRIYQDEQLNRLVDTALANNVDLKKTAITVEQARYSAGQAADALFPTNNSKGTAARTVSKNLKEGGSASNQFESSISLGVSYELDLWQKVRASANVAAWEYQASAQDLATARLALINSVVDGYFQLAYLDEAMQLTRQSIDQYREIARIADSQYRHGKVASINPANAQQSLLGAQESLLSLQQSRNQLEQSLRNLLNLRPGDSLAINPIRLAALPATQVDLNVPLQVLANRPDLQAAEYRLHKAWSSQQVAQRSWYPSISLGAAVSASANDAQRVFSVPVGMGVVSLNLPFLDWQTLRWQNKQAEASFAAAKLDFEKTLTSVLNEVDGHYRQYQISRETLASAEQRYVYDQKSSRYHRVRYQQGVESLSDWLAAMNTELSSAQSLLNQRYTVLQRENLIYQAMAGRYAPR</sequence>
<dbReference type="Proteomes" id="UP000653156">
    <property type="component" value="Chromosome"/>
</dbReference>
<dbReference type="InterPro" id="IPR003423">
    <property type="entry name" value="OMP_efflux"/>
</dbReference>
<name>A0A892ZKD9_9NEIS</name>
<dbReference type="Gene3D" id="2.20.200.10">
    <property type="entry name" value="Outer membrane efflux proteins (OEP)"/>
    <property type="match status" value="1"/>
</dbReference>
<dbReference type="EMBL" id="CP069798">
    <property type="protein sequence ID" value="QRQ83392.1"/>
    <property type="molecule type" value="Genomic_DNA"/>
</dbReference>
<organism evidence="3 4">
    <name type="scientific">Paralysiella testudinis</name>
    <dbReference type="NCBI Taxonomy" id="2809020"/>
    <lineage>
        <taxon>Bacteria</taxon>
        <taxon>Pseudomonadati</taxon>
        <taxon>Pseudomonadota</taxon>
        <taxon>Betaproteobacteria</taxon>
        <taxon>Neisseriales</taxon>
        <taxon>Neisseriaceae</taxon>
        <taxon>Paralysiella</taxon>
    </lineage>
</organism>
<dbReference type="PROSITE" id="PS51257">
    <property type="entry name" value="PROKAR_LIPOPROTEIN"/>
    <property type="match status" value="1"/>
</dbReference>
<evidence type="ECO:0000256" key="2">
    <source>
        <dbReference type="RuleBase" id="RU362097"/>
    </source>
</evidence>
<dbReference type="PANTHER" id="PTHR30203:SF32">
    <property type="entry name" value="CATION EFFLUX SYSTEM PROTEIN CUSC"/>
    <property type="match status" value="1"/>
</dbReference>
<keyword evidence="2" id="KW-1134">Transmembrane beta strand</keyword>
<reference evidence="3" key="1">
    <citation type="submission" date="2021-02" db="EMBL/GenBank/DDBJ databases">
        <title>Neisseriaceae sp. 26B isolated from the cloaca of a Common Toad-headed Turtle (Mesoclemmys nasuta).</title>
        <authorList>
            <person name="Spergser J."/>
            <person name="Busse H.-J."/>
        </authorList>
    </citation>
    <scope>NUCLEOTIDE SEQUENCE</scope>
    <source>
        <strain evidence="3">26B</strain>
    </source>
</reference>
<comment type="similarity">
    <text evidence="1 2">Belongs to the outer membrane factor (OMF) (TC 1.B.17) family.</text>
</comment>
<dbReference type="NCBIfam" id="TIGR01845">
    <property type="entry name" value="outer_NodT"/>
    <property type="match status" value="1"/>
</dbReference>
<dbReference type="PANTHER" id="PTHR30203">
    <property type="entry name" value="OUTER MEMBRANE CATION EFFLUX PROTEIN"/>
    <property type="match status" value="1"/>
</dbReference>
<keyword evidence="2" id="KW-0449">Lipoprotein</keyword>
<dbReference type="InterPro" id="IPR010131">
    <property type="entry name" value="MdtP/NodT-like"/>
</dbReference>
<evidence type="ECO:0000256" key="1">
    <source>
        <dbReference type="ARBA" id="ARBA00007613"/>
    </source>
</evidence>
<gene>
    <name evidence="3" type="ORF">JQU52_13400</name>
</gene>
<dbReference type="KEGG" id="ptes:JQU52_13400"/>
<feature type="signal peptide" evidence="2">
    <location>
        <begin position="1"/>
        <end position="33"/>
    </location>
</feature>
<evidence type="ECO:0000313" key="3">
    <source>
        <dbReference type="EMBL" id="QRQ83392.1"/>
    </source>
</evidence>
<keyword evidence="2" id="KW-0564">Palmitate</keyword>
<dbReference type="GO" id="GO:0015562">
    <property type="term" value="F:efflux transmembrane transporter activity"/>
    <property type="evidence" value="ECO:0007669"/>
    <property type="project" value="InterPro"/>
</dbReference>
<proteinExistence type="inferred from homology"/>
<keyword evidence="4" id="KW-1185">Reference proteome</keyword>
<dbReference type="Gene3D" id="1.20.1600.10">
    <property type="entry name" value="Outer membrane efflux proteins (OEP)"/>
    <property type="match status" value="1"/>
</dbReference>
<keyword evidence="2" id="KW-0732">Signal</keyword>
<accession>A0A892ZKD9</accession>
<evidence type="ECO:0000313" key="4">
    <source>
        <dbReference type="Proteomes" id="UP000653156"/>
    </source>
</evidence>
<dbReference type="Pfam" id="PF02321">
    <property type="entry name" value="OEP"/>
    <property type="match status" value="2"/>
</dbReference>
<keyword evidence="2" id="KW-0812">Transmembrane</keyword>
<keyword evidence="2" id="KW-0472">Membrane</keyword>
<dbReference type="GO" id="GO:0005886">
    <property type="term" value="C:plasma membrane"/>
    <property type="evidence" value="ECO:0007669"/>
    <property type="project" value="UniProtKB-SubCell"/>
</dbReference>
<protein>
    <submittedName>
        <fullName evidence="3">TolC family protein</fullName>
    </submittedName>
</protein>
<comment type="subcellular location">
    <subcellularLocation>
        <location evidence="2">Cell membrane</location>
        <topology evidence="2">Lipid-anchor</topology>
    </subcellularLocation>
</comment>